<dbReference type="Proteomes" id="UP000184267">
    <property type="component" value="Unassembled WGS sequence"/>
</dbReference>
<protein>
    <submittedName>
        <fullName evidence="2">Uncharacterized protein</fullName>
    </submittedName>
</protein>
<gene>
    <name evidence="2" type="ORF">TRAPUB_6601</name>
</gene>
<keyword evidence="3" id="KW-1185">Reference proteome</keyword>
<feature type="compositionally biased region" description="Polar residues" evidence="1">
    <location>
        <begin position="1"/>
        <end position="10"/>
    </location>
</feature>
<dbReference type="AlphaFoldDB" id="A0A1M2V5E9"/>
<accession>A0A1M2V5E9</accession>
<organism evidence="2 3">
    <name type="scientific">Trametes pubescens</name>
    <name type="common">White-rot fungus</name>
    <dbReference type="NCBI Taxonomy" id="154538"/>
    <lineage>
        <taxon>Eukaryota</taxon>
        <taxon>Fungi</taxon>
        <taxon>Dikarya</taxon>
        <taxon>Basidiomycota</taxon>
        <taxon>Agaricomycotina</taxon>
        <taxon>Agaricomycetes</taxon>
        <taxon>Polyporales</taxon>
        <taxon>Polyporaceae</taxon>
        <taxon>Trametes</taxon>
    </lineage>
</organism>
<feature type="region of interest" description="Disordered" evidence="1">
    <location>
        <begin position="1"/>
        <end position="50"/>
    </location>
</feature>
<reference evidence="2 3" key="1">
    <citation type="submission" date="2016-10" db="EMBL/GenBank/DDBJ databases">
        <title>Genome sequence of the basidiomycete white-rot fungus Trametes pubescens.</title>
        <authorList>
            <person name="Makela M.R."/>
            <person name="Granchi Z."/>
            <person name="Peng M."/>
            <person name="De Vries R.P."/>
            <person name="Grigoriev I."/>
            <person name="Riley R."/>
            <person name="Hilden K."/>
        </authorList>
    </citation>
    <scope>NUCLEOTIDE SEQUENCE [LARGE SCALE GENOMIC DNA]</scope>
    <source>
        <strain evidence="2 3">FBCC735</strain>
    </source>
</reference>
<evidence type="ECO:0000313" key="3">
    <source>
        <dbReference type="Proteomes" id="UP000184267"/>
    </source>
</evidence>
<dbReference type="EMBL" id="MNAD01001648">
    <property type="protein sequence ID" value="OJT02850.1"/>
    <property type="molecule type" value="Genomic_DNA"/>
</dbReference>
<dbReference type="OrthoDB" id="10540463at2759"/>
<sequence>MTSPVQTAEEQPNDGLFTPTEEGDQGSGAARDGNGRQRWADLGRPANIGPMNQERSAIMLEGFRMLLRRANNWQENVEIVRSTSMYLATLMEVSINAVRRNLGEDEP</sequence>
<name>A0A1M2V5E9_TRAPU</name>
<comment type="caution">
    <text evidence="2">The sequence shown here is derived from an EMBL/GenBank/DDBJ whole genome shotgun (WGS) entry which is preliminary data.</text>
</comment>
<evidence type="ECO:0000256" key="1">
    <source>
        <dbReference type="SAM" id="MobiDB-lite"/>
    </source>
</evidence>
<proteinExistence type="predicted"/>
<evidence type="ECO:0000313" key="2">
    <source>
        <dbReference type="EMBL" id="OJT02850.1"/>
    </source>
</evidence>